<dbReference type="OrthoDB" id="9956608at2"/>
<protein>
    <submittedName>
        <fullName evidence="1">Uncharacterized protein</fullName>
    </submittedName>
</protein>
<dbReference type="Proteomes" id="UP000184035">
    <property type="component" value="Unassembled WGS sequence"/>
</dbReference>
<dbReference type="AlphaFoldDB" id="A0A1M4YKX4"/>
<sequence>MKNDIVNKANKLQDIINNNMKKEGLDPKNSEDRKKHYKKLKISEEDLASIASGISRAFGNYVSDEEAELFINDCENIIKKAYKDIK</sequence>
<accession>A0A1M4YKX4</accession>
<name>A0A1M4YKX4_9CLOT</name>
<evidence type="ECO:0000313" key="1">
    <source>
        <dbReference type="EMBL" id="SHF06401.1"/>
    </source>
</evidence>
<evidence type="ECO:0000313" key="2">
    <source>
        <dbReference type="Proteomes" id="UP000184035"/>
    </source>
</evidence>
<dbReference type="EMBL" id="FQVM01000029">
    <property type="protein sequence ID" value="SHF06401.1"/>
    <property type="molecule type" value="Genomic_DNA"/>
</dbReference>
<keyword evidence="2" id="KW-1185">Reference proteome</keyword>
<dbReference type="RefSeq" id="WP_072897316.1">
    <property type="nucleotide sequence ID" value="NZ_FQVM01000029.1"/>
</dbReference>
<gene>
    <name evidence="1" type="ORF">SAMN05443638_1293</name>
</gene>
<organism evidence="1 2">
    <name type="scientific">Clostridium fallax</name>
    <dbReference type="NCBI Taxonomy" id="1533"/>
    <lineage>
        <taxon>Bacteria</taxon>
        <taxon>Bacillati</taxon>
        <taxon>Bacillota</taxon>
        <taxon>Clostridia</taxon>
        <taxon>Eubacteriales</taxon>
        <taxon>Clostridiaceae</taxon>
        <taxon>Clostridium</taxon>
    </lineage>
</organism>
<proteinExistence type="predicted"/>
<reference evidence="1 2" key="1">
    <citation type="submission" date="2016-11" db="EMBL/GenBank/DDBJ databases">
        <authorList>
            <person name="Jaros S."/>
            <person name="Januszkiewicz K."/>
            <person name="Wedrychowicz H."/>
        </authorList>
    </citation>
    <scope>NUCLEOTIDE SEQUENCE [LARGE SCALE GENOMIC DNA]</scope>
    <source>
        <strain evidence="1 2">DSM 2631</strain>
    </source>
</reference>